<keyword evidence="3" id="KW-1185">Reference proteome</keyword>
<keyword evidence="1" id="KW-0732">Signal</keyword>
<accession>A0A1T4LXP3</accession>
<gene>
    <name evidence="2" type="ORF">SAMN02745154_00568</name>
</gene>
<dbReference type="OrthoDB" id="401239at2"/>
<dbReference type="EMBL" id="FUXF01000023">
    <property type="protein sequence ID" value="SJZ59509.1"/>
    <property type="molecule type" value="Genomic_DNA"/>
</dbReference>
<dbReference type="Pfam" id="PF06646">
    <property type="entry name" value="CypI"/>
    <property type="match status" value="1"/>
</dbReference>
<dbReference type="InterPro" id="IPR043100">
    <property type="entry name" value="CypI_dom_II"/>
</dbReference>
<dbReference type="Proteomes" id="UP000190389">
    <property type="component" value="Unassembled WGS sequence"/>
</dbReference>
<sequence length="410" mass="45487">MKKIKNGIIMGTALFALASPLLSVACKGPEQNTSGTNETIPPNQQQNKVIKIQMLTPWSVGNDETKITKLKTDIQTSMNNYLQSKNANISVDIKMVSSDDYQIISENIAKGESDLGFVSSGSLVSVNTPDNEFNANIIQTLTSRFLGDVKDANYGTDGMQLQQIAQAEQEAFNKIPWSAQWNDAENGNGWNGSSYTKFYADYNSTDSKNLVGYQRGLVAIVANDEVTQKIIQAWNNKNLAEFVSYGLGIGKPSSGSKYFLPEALMKKQFNTAQNVQLKSFADLSEKYSGKLVQAKFTEASDEKNKNIHIFFDNEASYSYTKYKDSKAYAYAINPTIRPEEKITFLTVTDPLPFNIGILSKNVNSEQISLIIQALDNLNTESIYGRNVGFFGYENSTFADFKTKLKQTLGE</sequence>
<dbReference type="Gene3D" id="3.40.190.190">
    <property type="entry name" value="CypI, domain 2"/>
    <property type="match status" value="1"/>
</dbReference>
<dbReference type="AlphaFoldDB" id="A0A1T4LXP3"/>
<protein>
    <submittedName>
        <fullName evidence="2">Phosphonate transport system substrate-binding protein</fullName>
    </submittedName>
</protein>
<feature type="chain" id="PRO_5012730149" evidence="1">
    <location>
        <begin position="19"/>
        <end position="410"/>
    </location>
</feature>
<dbReference type="PROSITE" id="PS51257">
    <property type="entry name" value="PROKAR_LIPOPROTEIN"/>
    <property type="match status" value="1"/>
</dbReference>
<dbReference type="NCBIfam" id="NF045838">
    <property type="entry name" value="MG289_thiam_LP"/>
    <property type="match status" value="1"/>
</dbReference>
<dbReference type="InterPro" id="IPR043099">
    <property type="entry name" value="CypI_dom_I"/>
</dbReference>
<reference evidence="3" key="1">
    <citation type="submission" date="2017-02" db="EMBL/GenBank/DDBJ databases">
        <authorList>
            <person name="Varghese N."/>
            <person name="Submissions S."/>
        </authorList>
    </citation>
    <scope>NUCLEOTIDE SEQUENCE [LARGE SCALE GENOMIC DNA]</scope>
    <source>
        <strain evidence="3">ATCC 27862</strain>
    </source>
</reference>
<evidence type="ECO:0000313" key="3">
    <source>
        <dbReference type="Proteomes" id="UP000190389"/>
    </source>
</evidence>
<organism evidence="2 3">
    <name type="scientific">Mycoplasmopsis verecunda</name>
    <dbReference type="NCBI Taxonomy" id="171291"/>
    <lineage>
        <taxon>Bacteria</taxon>
        <taxon>Bacillati</taxon>
        <taxon>Mycoplasmatota</taxon>
        <taxon>Mycoplasmoidales</taxon>
        <taxon>Metamycoplasmataceae</taxon>
        <taxon>Mycoplasmopsis</taxon>
    </lineage>
</organism>
<feature type="signal peptide" evidence="1">
    <location>
        <begin position="1"/>
        <end position="18"/>
    </location>
</feature>
<evidence type="ECO:0000313" key="2">
    <source>
        <dbReference type="EMBL" id="SJZ59509.1"/>
    </source>
</evidence>
<dbReference type="Gene3D" id="3.40.190.180">
    <property type="entry name" value="Cypl, domain I"/>
    <property type="match status" value="1"/>
</dbReference>
<proteinExistence type="predicted"/>
<dbReference type="RefSeq" id="WP_078747280.1">
    <property type="nucleotide sequence ID" value="NZ_CP137850.1"/>
</dbReference>
<dbReference type="STRING" id="171291.SAMN02745154_00568"/>
<evidence type="ECO:0000256" key="1">
    <source>
        <dbReference type="SAM" id="SignalP"/>
    </source>
</evidence>
<name>A0A1T4LXP3_9BACT</name>
<dbReference type="InterPro" id="IPR010592">
    <property type="entry name" value="CypI"/>
</dbReference>